<dbReference type="Pfam" id="PF02458">
    <property type="entry name" value="Transferase"/>
    <property type="match status" value="1"/>
</dbReference>
<dbReference type="EMBL" id="JBBPBM010000002">
    <property type="protein sequence ID" value="KAK8595696.1"/>
    <property type="molecule type" value="Genomic_DNA"/>
</dbReference>
<keyword evidence="1" id="KW-0808">Transferase</keyword>
<keyword evidence="4" id="KW-1185">Reference proteome</keyword>
<protein>
    <submittedName>
        <fullName evidence="3">Uncharacterized protein</fullName>
    </submittedName>
</protein>
<dbReference type="Proteomes" id="UP001472677">
    <property type="component" value="Unassembled WGS sequence"/>
</dbReference>
<evidence type="ECO:0000313" key="3">
    <source>
        <dbReference type="EMBL" id="KAK8595696.1"/>
    </source>
</evidence>
<dbReference type="InterPro" id="IPR023213">
    <property type="entry name" value="CAT-like_dom_sf"/>
</dbReference>
<evidence type="ECO:0000256" key="2">
    <source>
        <dbReference type="ARBA" id="ARBA00023315"/>
    </source>
</evidence>
<reference evidence="3 4" key="1">
    <citation type="journal article" date="2024" name="G3 (Bethesda)">
        <title>Genome assembly of Hibiscus sabdariffa L. provides insights into metabolisms of medicinal natural products.</title>
        <authorList>
            <person name="Kim T."/>
        </authorList>
    </citation>
    <scope>NUCLEOTIDE SEQUENCE [LARGE SCALE GENOMIC DNA]</scope>
    <source>
        <strain evidence="3">TK-2024</strain>
        <tissue evidence="3">Old leaves</tissue>
    </source>
</reference>
<name>A0ABR2G566_9ROSI</name>
<keyword evidence="2" id="KW-0012">Acyltransferase</keyword>
<accession>A0ABR2G566</accession>
<sequence length="576" mass="64223">MLARRSSDGDVESARRLGLLGRELSLPLKMGKERKGDKDLSSWMIDGGWPVKITPAKEGWPFNKKLFVLFFSSWLSSPKLIILDGSTSTVVQLMATIPDSSVKVVEEVSHVSPPPGSVPTASLPLTFFDLLYLVTIPLNCNWMQRLFFYDFECPASDFMRTVVPSLKASLSLTLRHFFPFAGNVVFPLPPRMPYIVYTEGDSVSFVVKETSADFNHLVGDHARDHEGFLALVPQKPPAIECTSSSNDTDGCSQESAMAVQVTVFPNAGFSIGVGFSHNVADGRTFAHFMKSWAFIHRCQGDLACLDNYLPCFDRGSVIDPLGLASLFMKDVERAFRVTNSPNICFNNLRVTYRIKRSQVELLKDWVKAKCMQVNGSKPMRMSTFVVTCAYMWVCLIKLHQIGTHQHLSPIESDALSYFHFPADCRVYLKVPETYFGNCLMLRLTSAKKSELLGGNGILVAAAAIEREIMAFQKQPFKDARESLPKTIEKNKMEKDIVLLISSPKFGLYNTDFGCGKPRKTEVSMLQSFGRRSMICISESREEEGGVEFAMGFASHESVNSFSGIFMEGLSKLHSSK</sequence>
<evidence type="ECO:0000256" key="1">
    <source>
        <dbReference type="ARBA" id="ARBA00022679"/>
    </source>
</evidence>
<evidence type="ECO:0000313" key="4">
    <source>
        <dbReference type="Proteomes" id="UP001472677"/>
    </source>
</evidence>
<comment type="caution">
    <text evidence="3">The sequence shown here is derived from an EMBL/GenBank/DDBJ whole genome shotgun (WGS) entry which is preliminary data.</text>
</comment>
<dbReference type="Gene3D" id="3.30.559.10">
    <property type="entry name" value="Chloramphenicol acetyltransferase-like domain"/>
    <property type="match status" value="2"/>
</dbReference>
<organism evidence="3 4">
    <name type="scientific">Hibiscus sabdariffa</name>
    <name type="common">roselle</name>
    <dbReference type="NCBI Taxonomy" id="183260"/>
    <lineage>
        <taxon>Eukaryota</taxon>
        <taxon>Viridiplantae</taxon>
        <taxon>Streptophyta</taxon>
        <taxon>Embryophyta</taxon>
        <taxon>Tracheophyta</taxon>
        <taxon>Spermatophyta</taxon>
        <taxon>Magnoliopsida</taxon>
        <taxon>eudicotyledons</taxon>
        <taxon>Gunneridae</taxon>
        <taxon>Pentapetalae</taxon>
        <taxon>rosids</taxon>
        <taxon>malvids</taxon>
        <taxon>Malvales</taxon>
        <taxon>Malvaceae</taxon>
        <taxon>Malvoideae</taxon>
        <taxon>Hibiscus</taxon>
    </lineage>
</organism>
<dbReference type="PANTHER" id="PTHR31625">
    <property type="match status" value="1"/>
</dbReference>
<gene>
    <name evidence="3" type="ORF">V6N12_064208</name>
</gene>
<proteinExistence type="predicted"/>
<dbReference type="InterPro" id="IPR051504">
    <property type="entry name" value="Plant_metabolite_acyltrans"/>
</dbReference>